<dbReference type="PANTHER" id="PTHR43105">
    <property type="entry name" value="RESPIRATORY NITRATE REDUCTASE"/>
    <property type="match status" value="1"/>
</dbReference>
<dbReference type="Gene3D" id="2.20.25.90">
    <property type="entry name" value="ADC-like domains"/>
    <property type="match status" value="1"/>
</dbReference>
<keyword evidence="3" id="KW-0560">Oxidoreductase</keyword>
<dbReference type="Pfam" id="PF00384">
    <property type="entry name" value="Molybdopterin"/>
    <property type="match status" value="1"/>
</dbReference>
<dbReference type="Pfam" id="PF04879">
    <property type="entry name" value="Molybdop_Fe4S4"/>
    <property type="match status" value="1"/>
</dbReference>
<sequence>MSTSPGRRLHHRTCTLCEAMCGVTIEVEAERVLSIRGDKDDPFSRGYLCPKATALQDLHEDPDRLRHPVRRVPGGWQRIGWDEAFDEVATRLKAVQAQHGRNAVGAYAGNPNVHSLGALLFGAPFLRSLRTRNRFSATSVDQLPHHLASLFMFGHQLLLPIPDLDRTDLLLVVGANPAVSNGSLMSAPGMPRRLRDLRARGGRVVVVDPRRTETAALADEHHFIRPGTDVMLLLAMLHEIFAARLVAPGRLEGFVDGMATVERAVQPFTPERAAAITGVPADVIRRLSHTLATSKRAVVYARMGACTQAFGGLCLWLVNVLHVVTGNLDREGGVMFTRPALDVVGLTARSSMRGHHDRRRSRVRSLPEFGGEFPVATLADEILTPGPGQIRALVTSAGNPVLSTPNGRRLDEALASLEFMASIDFYINETTRHAHVILPPTGPLERDHYDVIFHVLAVRNTAKFSPALFAPPADTRHDWEILAALTERMEARPGLRGRWESAARKAVFRRVTPRHLVDLGLRAGPYGLRKGLRAGLSLRTLEQSPHGLDLGPLTPCLPGRLLTRNRRIQLAPETFLNDLARVEAHWSASTATGDAEDALLLIGRRQLRSNNSWMHNSQRLVKGKERCTALMHPDDATKRGLADGQRVRVSSRVGSVDVTLQVSDEIMPGVLSIPHGWGHDRPGVRLGVASRHAGTSVNDLTDEQALDVATGNAVLNGVPVRVEGIEAPAEEAPRGVTA</sequence>
<evidence type="ECO:0000259" key="6">
    <source>
        <dbReference type="PROSITE" id="PS51669"/>
    </source>
</evidence>
<dbReference type="RefSeq" id="WP_050435669.1">
    <property type="nucleotide sequence ID" value="NZ_CP012159.1"/>
</dbReference>
<evidence type="ECO:0000256" key="1">
    <source>
        <dbReference type="ARBA" id="ARBA00022485"/>
    </source>
</evidence>
<dbReference type="InterPro" id="IPR006656">
    <property type="entry name" value="Mopterin_OxRdtase"/>
</dbReference>
<keyword evidence="2" id="KW-0479">Metal-binding</keyword>
<protein>
    <submittedName>
        <fullName evidence="7">Dehydrogenase</fullName>
    </submittedName>
</protein>
<dbReference type="STRING" id="52.CMC5_005110"/>
<keyword evidence="4" id="KW-0408">Iron</keyword>
<name>A0A0K1E743_CHOCO</name>
<keyword evidence="8" id="KW-1185">Reference proteome</keyword>
<reference evidence="7 8" key="1">
    <citation type="submission" date="2015-07" db="EMBL/GenBank/DDBJ databases">
        <title>Genome analysis of myxobacterium Chondromyces crocatus Cm c5 reveals a high potential for natural compound synthesis and the genetic basis for the loss of fruiting body formation.</title>
        <authorList>
            <person name="Zaburannyi N."/>
            <person name="Bunk B."/>
            <person name="Maier J."/>
            <person name="Overmann J."/>
            <person name="Mueller R."/>
        </authorList>
    </citation>
    <scope>NUCLEOTIDE SEQUENCE [LARGE SCALE GENOMIC DNA]</scope>
    <source>
        <strain evidence="7 8">Cm c5</strain>
    </source>
</reference>
<dbReference type="SMART" id="SM00926">
    <property type="entry name" value="Molybdop_Fe4S4"/>
    <property type="match status" value="1"/>
</dbReference>
<dbReference type="Proteomes" id="UP000067626">
    <property type="component" value="Chromosome"/>
</dbReference>
<dbReference type="SUPFAM" id="SSF53706">
    <property type="entry name" value="Formate dehydrogenase/DMSO reductase, domains 1-3"/>
    <property type="match status" value="1"/>
</dbReference>
<dbReference type="InterPro" id="IPR006963">
    <property type="entry name" value="Mopterin_OxRdtase_4Fe-4S_dom"/>
</dbReference>
<evidence type="ECO:0000256" key="5">
    <source>
        <dbReference type="ARBA" id="ARBA00023014"/>
    </source>
</evidence>
<dbReference type="EMBL" id="CP012159">
    <property type="protein sequence ID" value="AKT36398.1"/>
    <property type="molecule type" value="Genomic_DNA"/>
</dbReference>
<dbReference type="GO" id="GO:0016491">
    <property type="term" value="F:oxidoreductase activity"/>
    <property type="evidence" value="ECO:0007669"/>
    <property type="project" value="UniProtKB-KW"/>
</dbReference>
<dbReference type="AlphaFoldDB" id="A0A0K1E743"/>
<evidence type="ECO:0000313" key="7">
    <source>
        <dbReference type="EMBL" id="AKT36398.1"/>
    </source>
</evidence>
<accession>A0A0K1E743</accession>
<feature type="domain" description="4Fe-4S Mo/W bis-MGD-type" evidence="6">
    <location>
        <begin position="7"/>
        <end position="63"/>
    </location>
</feature>
<dbReference type="Gene3D" id="3.40.50.740">
    <property type="match status" value="1"/>
</dbReference>
<evidence type="ECO:0000256" key="3">
    <source>
        <dbReference type="ARBA" id="ARBA00023002"/>
    </source>
</evidence>
<evidence type="ECO:0000313" key="8">
    <source>
        <dbReference type="Proteomes" id="UP000067626"/>
    </source>
</evidence>
<dbReference type="CDD" id="cd02782">
    <property type="entry name" value="MopB_CT_1"/>
    <property type="match status" value="1"/>
</dbReference>
<dbReference type="PATRIC" id="fig|52.7.peg.546"/>
<proteinExistence type="predicted"/>
<evidence type="ECO:0000256" key="4">
    <source>
        <dbReference type="ARBA" id="ARBA00023004"/>
    </source>
</evidence>
<dbReference type="KEGG" id="ccro:CMC5_005110"/>
<dbReference type="InterPro" id="IPR050123">
    <property type="entry name" value="Prok_molybdopt-oxidoreductase"/>
</dbReference>
<dbReference type="Gene3D" id="2.40.40.20">
    <property type="match status" value="1"/>
</dbReference>
<dbReference type="Pfam" id="PF01568">
    <property type="entry name" value="Molydop_binding"/>
    <property type="match status" value="1"/>
</dbReference>
<dbReference type="GO" id="GO:0045333">
    <property type="term" value="P:cellular respiration"/>
    <property type="evidence" value="ECO:0007669"/>
    <property type="project" value="UniProtKB-ARBA"/>
</dbReference>
<dbReference type="GO" id="GO:0046872">
    <property type="term" value="F:metal ion binding"/>
    <property type="evidence" value="ECO:0007669"/>
    <property type="project" value="UniProtKB-KW"/>
</dbReference>
<dbReference type="GO" id="GO:0051539">
    <property type="term" value="F:4 iron, 4 sulfur cluster binding"/>
    <property type="evidence" value="ECO:0007669"/>
    <property type="project" value="UniProtKB-KW"/>
</dbReference>
<keyword evidence="1" id="KW-0004">4Fe-4S</keyword>
<dbReference type="InterPro" id="IPR006657">
    <property type="entry name" value="MoPterin_dinucl-bd_dom"/>
</dbReference>
<keyword evidence="5" id="KW-0411">Iron-sulfur</keyword>
<dbReference type="CDD" id="cd02762">
    <property type="entry name" value="MopB_1"/>
    <property type="match status" value="1"/>
</dbReference>
<organism evidence="7 8">
    <name type="scientific">Chondromyces crocatus</name>
    <dbReference type="NCBI Taxonomy" id="52"/>
    <lineage>
        <taxon>Bacteria</taxon>
        <taxon>Pseudomonadati</taxon>
        <taxon>Myxococcota</taxon>
        <taxon>Polyangia</taxon>
        <taxon>Polyangiales</taxon>
        <taxon>Polyangiaceae</taxon>
        <taxon>Chondromyces</taxon>
    </lineage>
</organism>
<dbReference type="Gene3D" id="3.40.228.10">
    <property type="entry name" value="Dimethylsulfoxide Reductase, domain 2"/>
    <property type="match status" value="1"/>
</dbReference>
<dbReference type="OrthoDB" id="9757870at2"/>
<dbReference type="PANTHER" id="PTHR43105:SF9">
    <property type="entry name" value="NADPH-FE(3+) OXIDOREDUCTASE SUBUNIT ALPHA"/>
    <property type="match status" value="1"/>
</dbReference>
<dbReference type="GO" id="GO:0043546">
    <property type="term" value="F:molybdopterin cofactor binding"/>
    <property type="evidence" value="ECO:0007669"/>
    <property type="project" value="InterPro"/>
</dbReference>
<gene>
    <name evidence="7" type="ORF">CMC5_005110</name>
</gene>
<dbReference type="PROSITE" id="PS51669">
    <property type="entry name" value="4FE4S_MOW_BIS_MGD"/>
    <property type="match status" value="1"/>
</dbReference>
<dbReference type="GO" id="GO:0016020">
    <property type="term" value="C:membrane"/>
    <property type="evidence" value="ECO:0007669"/>
    <property type="project" value="TreeGrafter"/>
</dbReference>
<evidence type="ECO:0000256" key="2">
    <source>
        <dbReference type="ARBA" id="ARBA00022723"/>
    </source>
</evidence>